<evidence type="ECO:0000256" key="4">
    <source>
        <dbReference type="ARBA" id="ARBA00022755"/>
    </source>
</evidence>
<feature type="non-terminal residue" evidence="8">
    <location>
        <position position="178"/>
    </location>
</feature>
<evidence type="ECO:0000256" key="7">
    <source>
        <dbReference type="ARBA" id="ARBA00022962"/>
    </source>
</evidence>
<sequence length="178" mass="19397">MSKVRTLILRAPGTNCDQETAFAFQQAGAETSLVHISRLIHREQRLEDYQIMVIPGGFTYGDDLGAGKVLANEIRLKLGADIERFVEGGRLILGICNGFQVLVKAGILPGLESQQGLTLATNDSGRFECRWVYLGTNRKSRCVFTRGIESFYLPVAHGEGKVVADAEVLTGLRANSGL</sequence>
<keyword evidence="6" id="KW-0067">ATP-binding</keyword>
<dbReference type="Pfam" id="PF13507">
    <property type="entry name" value="GATase_5"/>
    <property type="match status" value="1"/>
</dbReference>
<dbReference type="AlphaFoldDB" id="X1UJG4"/>
<dbReference type="GO" id="GO:0016787">
    <property type="term" value="F:hydrolase activity"/>
    <property type="evidence" value="ECO:0007669"/>
    <property type="project" value="UniProtKB-KW"/>
</dbReference>
<dbReference type="GO" id="GO:0005524">
    <property type="term" value="F:ATP binding"/>
    <property type="evidence" value="ECO:0007669"/>
    <property type="project" value="UniProtKB-KW"/>
</dbReference>
<organism evidence="8">
    <name type="scientific">marine sediment metagenome</name>
    <dbReference type="NCBI Taxonomy" id="412755"/>
    <lineage>
        <taxon>unclassified sequences</taxon>
        <taxon>metagenomes</taxon>
        <taxon>ecological metagenomes</taxon>
    </lineage>
</organism>
<gene>
    <name evidence="8" type="ORF">S12H4_48334</name>
</gene>
<keyword evidence="5" id="KW-0378">Hydrolase</keyword>
<dbReference type="InterPro" id="IPR010075">
    <property type="entry name" value="PRibForGlyAmidine_synth_PurQ"/>
</dbReference>
<keyword evidence="4" id="KW-0658">Purine biosynthesis</keyword>
<dbReference type="GO" id="GO:0004642">
    <property type="term" value="F:phosphoribosylformylglycinamidine synthase activity"/>
    <property type="evidence" value="ECO:0007669"/>
    <property type="project" value="InterPro"/>
</dbReference>
<dbReference type="EMBL" id="BARW01030195">
    <property type="protein sequence ID" value="GAJ03737.1"/>
    <property type="molecule type" value="Genomic_DNA"/>
</dbReference>
<comment type="caution">
    <text evidence="8">The sequence shown here is derived from an EMBL/GenBank/DDBJ whole genome shotgun (WGS) entry which is preliminary data.</text>
</comment>
<dbReference type="SUPFAM" id="SSF52317">
    <property type="entry name" value="Class I glutamine amidotransferase-like"/>
    <property type="match status" value="1"/>
</dbReference>
<evidence type="ECO:0000256" key="3">
    <source>
        <dbReference type="ARBA" id="ARBA00022741"/>
    </source>
</evidence>
<dbReference type="GO" id="GO:0006189">
    <property type="term" value="P:'de novo' IMP biosynthetic process"/>
    <property type="evidence" value="ECO:0007669"/>
    <property type="project" value="InterPro"/>
</dbReference>
<dbReference type="PANTHER" id="PTHR10099:SF1">
    <property type="entry name" value="PHOSPHORIBOSYLFORMYLGLYCINAMIDINE SYNTHASE"/>
    <property type="match status" value="1"/>
</dbReference>
<dbReference type="GO" id="GO:0005737">
    <property type="term" value="C:cytoplasm"/>
    <property type="evidence" value="ECO:0007669"/>
    <property type="project" value="TreeGrafter"/>
</dbReference>
<keyword evidence="1" id="KW-0963">Cytoplasm</keyword>
<dbReference type="PROSITE" id="PS51273">
    <property type="entry name" value="GATASE_TYPE_1"/>
    <property type="match status" value="1"/>
</dbReference>
<dbReference type="PANTHER" id="PTHR10099">
    <property type="entry name" value="PHOSPHORIBOSYLFORMYLGLYCINAMIDINE SYNTHASE"/>
    <property type="match status" value="1"/>
</dbReference>
<evidence type="ECO:0000256" key="1">
    <source>
        <dbReference type="ARBA" id="ARBA00022490"/>
    </source>
</evidence>
<dbReference type="SMART" id="SM01211">
    <property type="entry name" value="GATase_5"/>
    <property type="match status" value="1"/>
</dbReference>
<evidence type="ECO:0000256" key="2">
    <source>
        <dbReference type="ARBA" id="ARBA00022598"/>
    </source>
</evidence>
<proteinExistence type="predicted"/>
<accession>X1UJG4</accession>
<name>X1UJG4_9ZZZZ</name>
<evidence type="ECO:0000256" key="6">
    <source>
        <dbReference type="ARBA" id="ARBA00022840"/>
    </source>
</evidence>
<keyword evidence="7" id="KW-0315">Glutamine amidotransferase</keyword>
<evidence type="ECO:0000256" key="5">
    <source>
        <dbReference type="ARBA" id="ARBA00022801"/>
    </source>
</evidence>
<keyword evidence="2" id="KW-0436">Ligase</keyword>
<dbReference type="PIRSF" id="PIRSF001586">
    <property type="entry name" value="FGAM_synth_I"/>
    <property type="match status" value="1"/>
</dbReference>
<keyword evidence="3" id="KW-0547">Nucleotide-binding</keyword>
<dbReference type="InterPro" id="IPR029062">
    <property type="entry name" value="Class_I_gatase-like"/>
</dbReference>
<reference evidence="8" key="1">
    <citation type="journal article" date="2014" name="Front. Microbiol.">
        <title>High frequency of phylogenetically diverse reductive dehalogenase-homologous genes in deep subseafloor sedimentary metagenomes.</title>
        <authorList>
            <person name="Kawai M."/>
            <person name="Futagami T."/>
            <person name="Toyoda A."/>
            <person name="Takaki Y."/>
            <person name="Nishi S."/>
            <person name="Hori S."/>
            <person name="Arai W."/>
            <person name="Tsubouchi T."/>
            <person name="Morono Y."/>
            <person name="Uchiyama I."/>
            <person name="Ito T."/>
            <person name="Fujiyama A."/>
            <person name="Inagaki F."/>
            <person name="Takami H."/>
        </authorList>
    </citation>
    <scope>NUCLEOTIDE SEQUENCE</scope>
    <source>
        <strain evidence="8">Expedition CK06-06</strain>
    </source>
</reference>
<dbReference type="Gene3D" id="3.40.50.880">
    <property type="match status" value="1"/>
</dbReference>
<protein>
    <submittedName>
        <fullName evidence="8">Uncharacterized protein</fullName>
    </submittedName>
</protein>
<evidence type="ECO:0000313" key="8">
    <source>
        <dbReference type="EMBL" id="GAJ03737.1"/>
    </source>
</evidence>